<feature type="region of interest" description="Disordered" evidence="1">
    <location>
        <begin position="50"/>
        <end position="71"/>
    </location>
</feature>
<dbReference type="KEGG" id="ngv:CDO52_16595"/>
<gene>
    <name evidence="2" type="ORF">CDO52_16595</name>
</gene>
<evidence type="ECO:0000256" key="1">
    <source>
        <dbReference type="SAM" id="MobiDB-lite"/>
    </source>
</evidence>
<accession>A0A223S7Y1</accession>
<name>A0A223S7Y1_9ACTN</name>
<dbReference type="EMBL" id="CP022753">
    <property type="protein sequence ID" value="ASU84192.1"/>
    <property type="molecule type" value="Genomic_DNA"/>
</dbReference>
<sequence length="71" mass="7386">MGTTGAVSAVREPSLDAVVAEGVAHYSFPCGRMAPSVGHRDITEQESLGRRLHIPGATSDRPFLGGDGISH</sequence>
<dbReference type="AlphaFoldDB" id="A0A223S7Y1"/>
<reference evidence="2 3" key="1">
    <citation type="submission" date="2017-08" db="EMBL/GenBank/DDBJ databases">
        <title>The complete genome sequence of Nocardiopsis gilva YIM 90087.</title>
        <authorList>
            <person name="Yin M."/>
            <person name="Tang S."/>
        </authorList>
    </citation>
    <scope>NUCLEOTIDE SEQUENCE [LARGE SCALE GENOMIC DNA]</scope>
    <source>
        <strain evidence="2 3">YIM 90087</strain>
    </source>
</reference>
<keyword evidence="3" id="KW-1185">Reference proteome</keyword>
<dbReference type="Proteomes" id="UP000215005">
    <property type="component" value="Chromosome"/>
</dbReference>
<proteinExistence type="predicted"/>
<organism evidence="2 3">
    <name type="scientific">Nocardiopsis gilva YIM 90087</name>
    <dbReference type="NCBI Taxonomy" id="1235441"/>
    <lineage>
        <taxon>Bacteria</taxon>
        <taxon>Bacillati</taxon>
        <taxon>Actinomycetota</taxon>
        <taxon>Actinomycetes</taxon>
        <taxon>Streptosporangiales</taxon>
        <taxon>Nocardiopsidaceae</taxon>
        <taxon>Nocardiopsis</taxon>
    </lineage>
</organism>
<protein>
    <submittedName>
        <fullName evidence="2">Uncharacterized protein</fullName>
    </submittedName>
</protein>
<evidence type="ECO:0000313" key="3">
    <source>
        <dbReference type="Proteomes" id="UP000215005"/>
    </source>
</evidence>
<evidence type="ECO:0000313" key="2">
    <source>
        <dbReference type="EMBL" id="ASU84192.1"/>
    </source>
</evidence>